<accession>A0A1J7I275</accession>
<gene>
    <name evidence="1" type="ORF">TanjilG_21009</name>
</gene>
<keyword evidence="2" id="KW-1185">Reference proteome</keyword>
<dbReference type="EMBL" id="CM007361">
    <property type="protein sequence ID" value="OIW19153.1"/>
    <property type="molecule type" value="Genomic_DNA"/>
</dbReference>
<dbReference type="Gramene" id="OIW19153">
    <property type="protein sequence ID" value="OIW19153"/>
    <property type="gene ID" value="TanjilG_21009"/>
</dbReference>
<evidence type="ECO:0000313" key="2">
    <source>
        <dbReference type="Proteomes" id="UP000188354"/>
    </source>
</evidence>
<organism evidence="1 2">
    <name type="scientific">Lupinus angustifolius</name>
    <name type="common">Narrow-leaved blue lupine</name>
    <dbReference type="NCBI Taxonomy" id="3871"/>
    <lineage>
        <taxon>Eukaryota</taxon>
        <taxon>Viridiplantae</taxon>
        <taxon>Streptophyta</taxon>
        <taxon>Embryophyta</taxon>
        <taxon>Tracheophyta</taxon>
        <taxon>Spermatophyta</taxon>
        <taxon>Magnoliopsida</taxon>
        <taxon>eudicotyledons</taxon>
        <taxon>Gunneridae</taxon>
        <taxon>Pentapetalae</taxon>
        <taxon>rosids</taxon>
        <taxon>fabids</taxon>
        <taxon>Fabales</taxon>
        <taxon>Fabaceae</taxon>
        <taxon>Papilionoideae</taxon>
        <taxon>50 kb inversion clade</taxon>
        <taxon>genistoids sensu lato</taxon>
        <taxon>core genistoids</taxon>
        <taxon>Genisteae</taxon>
        <taxon>Lupinus</taxon>
    </lineage>
</organism>
<reference evidence="1 2" key="1">
    <citation type="journal article" date="2017" name="Plant Biotechnol. J.">
        <title>A comprehensive draft genome sequence for lupin (Lupinus angustifolius), an emerging health food: insights into plant-microbe interactions and legume evolution.</title>
        <authorList>
            <person name="Hane J.K."/>
            <person name="Ming Y."/>
            <person name="Kamphuis L.G."/>
            <person name="Nelson M.N."/>
            <person name="Garg G."/>
            <person name="Atkins C.A."/>
            <person name="Bayer P.E."/>
            <person name="Bravo A."/>
            <person name="Bringans S."/>
            <person name="Cannon S."/>
            <person name="Edwards D."/>
            <person name="Foley R."/>
            <person name="Gao L.L."/>
            <person name="Harrison M.J."/>
            <person name="Huang W."/>
            <person name="Hurgobin B."/>
            <person name="Li S."/>
            <person name="Liu C.W."/>
            <person name="McGrath A."/>
            <person name="Morahan G."/>
            <person name="Murray J."/>
            <person name="Weller J."/>
            <person name="Jian J."/>
            <person name="Singh K.B."/>
        </authorList>
    </citation>
    <scope>NUCLEOTIDE SEQUENCE [LARGE SCALE GENOMIC DNA]</scope>
    <source>
        <strain evidence="2">cv. Tanjil</strain>
        <tissue evidence="1">Whole plant</tissue>
    </source>
</reference>
<evidence type="ECO:0000313" key="1">
    <source>
        <dbReference type="EMBL" id="OIW19153.1"/>
    </source>
</evidence>
<dbReference type="Proteomes" id="UP000188354">
    <property type="component" value="Chromosome LG01"/>
</dbReference>
<proteinExistence type="predicted"/>
<protein>
    <submittedName>
        <fullName evidence="1">Uncharacterized protein</fullName>
    </submittedName>
</protein>
<dbReference type="AlphaFoldDB" id="A0A1J7I275"/>
<name>A0A1J7I275_LUPAN</name>
<sequence length="185" mass="20960">MSWANSRLDRTDKACRMLDKLARQVAPYSEWVLSDSSDSSRASSVMVHYYATCVELFRIPAQYEGSKSPPSLGGRGNVGNNECVPTYVQIYDQKDVRRIYVTLPSRPCRGRVKVETLSQEKGALQKFVGDAIFHAWGNANEEFHLVHSDEDLSWISVDNYVEDGEFIFEELDGIITKLTFPDLNV</sequence>